<reference evidence="10" key="1">
    <citation type="submission" date="2018-12" db="EMBL/GenBank/DDBJ databases">
        <title>Tengunoibacter tsumagoiensis gen. nov., sp. nov., Dictyobacter kobayashii sp. nov., D. alpinus sp. nov., and D. joshuensis sp. nov. and description of Dictyobacteraceae fam. nov. within the order Ktedonobacterales isolated from Tengu-no-mugimeshi.</title>
        <authorList>
            <person name="Wang C.M."/>
            <person name="Zheng Y."/>
            <person name="Sakai Y."/>
            <person name="Toyoda A."/>
            <person name="Minakuchi Y."/>
            <person name="Abe K."/>
            <person name="Yokota A."/>
            <person name="Yabe S."/>
        </authorList>
    </citation>
    <scope>NUCLEOTIDE SEQUENCE [LARGE SCALE GENOMIC DNA]</scope>
    <source>
        <strain evidence="10">Uno16</strain>
    </source>
</reference>
<feature type="transmembrane region" description="Helical" evidence="7">
    <location>
        <begin position="20"/>
        <end position="46"/>
    </location>
</feature>
<accession>A0A402BCH2</accession>
<evidence type="ECO:0000256" key="2">
    <source>
        <dbReference type="ARBA" id="ARBA00010792"/>
    </source>
</evidence>
<comment type="caution">
    <text evidence="9">The sequence shown here is derived from an EMBL/GenBank/DDBJ whole genome shotgun (WGS) entry which is preliminary data.</text>
</comment>
<feature type="transmembrane region" description="Helical" evidence="7">
    <location>
        <begin position="150"/>
        <end position="173"/>
    </location>
</feature>
<feature type="transmembrane region" description="Helical" evidence="7">
    <location>
        <begin position="185"/>
        <end position="204"/>
    </location>
</feature>
<protein>
    <submittedName>
        <fullName evidence="9">Alkaline phosphatase</fullName>
    </submittedName>
</protein>
<evidence type="ECO:0000313" key="10">
    <source>
        <dbReference type="Proteomes" id="UP000287171"/>
    </source>
</evidence>
<evidence type="ECO:0000259" key="8">
    <source>
        <dbReference type="Pfam" id="PF09335"/>
    </source>
</evidence>
<gene>
    <name evidence="9" type="primary">dedA</name>
    <name evidence="9" type="ORF">KDA_45100</name>
</gene>
<evidence type="ECO:0000256" key="6">
    <source>
        <dbReference type="ARBA" id="ARBA00023136"/>
    </source>
</evidence>
<keyword evidence="10" id="KW-1185">Reference proteome</keyword>
<dbReference type="InterPro" id="IPR051311">
    <property type="entry name" value="DedA_domain"/>
</dbReference>
<dbReference type="RefSeq" id="WP_161982313.1">
    <property type="nucleotide sequence ID" value="NZ_BIFT01000001.1"/>
</dbReference>
<evidence type="ECO:0000256" key="3">
    <source>
        <dbReference type="ARBA" id="ARBA00022475"/>
    </source>
</evidence>
<evidence type="ECO:0000256" key="5">
    <source>
        <dbReference type="ARBA" id="ARBA00022989"/>
    </source>
</evidence>
<keyword evidence="6 7" id="KW-0472">Membrane</keyword>
<sequence length="236" mass="26506">MEIPLSEWLEYLRTAYDDFGYAIVFLSALIENTALLGLFLPGNSFVLLGAFYARQGTLNLGLVIALASLGTVLGYHVDYLLGRYVVGSMADKWSQSSLGKRMRLAGRMRLARAYLGKYGAVAIMVSHLIGHIRSFVAIAAGMTHMRYRTFLIAEIVAATIWNTIYGLIGYWLGTQADQIGHFMQRFGIISAIIVIALIILWSQFQKRIKRRLLLKRYARKQAAQPDCRSHPKSRSV</sequence>
<organism evidence="9 10">
    <name type="scientific">Dictyobacter alpinus</name>
    <dbReference type="NCBI Taxonomy" id="2014873"/>
    <lineage>
        <taxon>Bacteria</taxon>
        <taxon>Bacillati</taxon>
        <taxon>Chloroflexota</taxon>
        <taxon>Ktedonobacteria</taxon>
        <taxon>Ktedonobacterales</taxon>
        <taxon>Dictyobacteraceae</taxon>
        <taxon>Dictyobacter</taxon>
    </lineage>
</organism>
<keyword evidence="4 7" id="KW-0812">Transmembrane</keyword>
<dbReference type="PANTHER" id="PTHR42709:SF6">
    <property type="entry name" value="UNDECAPRENYL PHOSPHATE TRANSPORTER A"/>
    <property type="match status" value="1"/>
</dbReference>
<evidence type="ECO:0000313" key="9">
    <source>
        <dbReference type="EMBL" id="GCE29026.1"/>
    </source>
</evidence>
<dbReference type="Proteomes" id="UP000287171">
    <property type="component" value="Unassembled WGS sequence"/>
</dbReference>
<dbReference type="PANTHER" id="PTHR42709">
    <property type="entry name" value="ALKALINE PHOSPHATASE LIKE PROTEIN"/>
    <property type="match status" value="1"/>
</dbReference>
<feature type="transmembrane region" description="Helical" evidence="7">
    <location>
        <begin position="118"/>
        <end position="138"/>
    </location>
</feature>
<keyword evidence="5 7" id="KW-1133">Transmembrane helix</keyword>
<comment type="subcellular location">
    <subcellularLocation>
        <location evidence="1">Cell membrane</location>
        <topology evidence="1">Multi-pass membrane protein</topology>
    </subcellularLocation>
</comment>
<dbReference type="GO" id="GO:0005886">
    <property type="term" value="C:plasma membrane"/>
    <property type="evidence" value="ECO:0007669"/>
    <property type="project" value="UniProtKB-SubCell"/>
</dbReference>
<keyword evidence="3" id="KW-1003">Cell membrane</keyword>
<dbReference type="InterPro" id="IPR032816">
    <property type="entry name" value="VTT_dom"/>
</dbReference>
<dbReference type="EMBL" id="BIFT01000001">
    <property type="protein sequence ID" value="GCE29026.1"/>
    <property type="molecule type" value="Genomic_DNA"/>
</dbReference>
<feature type="domain" description="VTT" evidence="8">
    <location>
        <begin position="46"/>
        <end position="170"/>
    </location>
</feature>
<evidence type="ECO:0000256" key="7">
    <source>
        <dbReference type="SAM" id="Phobius"/>
    </source>
</evidence>
<evidence type="ECO:0000256" key="4">
    <source>
        <dbReference type="ARBA" id="ARBA00022692"/>
    </source>
</evidence>
<evidence type="ECO:0000256" key="1">
    <source>
        <dbReference type="ARBA" id="ARBA00004651"/>
    </source>
</evidence>
<dbReference type="AlphaFoldDB" id="A0A402BCH2"/>
<dbReference type="Pfam" id="PF09335">
    <property type="entry name" value="VTT_dom"/>
    <property type="match status" value="1"/>
</dbReference>
<proteinExistence type="inferred from homology"/>
<feature type="transmembrane region" description="Helical" evidence="7">
    <location>
        <begin position="58"/>
        <end position="77"/>
    </location>
</feature>
<name>A0A402BCH2_9CHLR</name>
<comment type="similarity">
    <text evidence="2">Belongs to the DedA family.</text>
</comment>